<dbReference type="Proteomes" id="UP000007058">
    <property type="component" value="Chromosome"/>
</dbReference>
<name>Q2W281_PARM1</name>
<proteinExistence type="predicted"/>
<dbReference type="EMBL" id="AP007255">
    <property type="protein sequence ID" value="BAE52044.1"/>
    <property type="molecule type" value="Genomic_DNA"/>
</dbReference>
<protein>
    <submittedName>
        <fullName evidence="2">Uncharacterized protein</fullName>
    </submittedName>
</protein>
<evidence type="ECO:0000256" key="1">
    <source>
        <dbReference type="SAM" id="MobiDB-lite"/>
    </source>
</evidence>
<dbReference type="HOGENOM" id="CLU_2288109_0_0_5"/>
<evidence type="ECO:0000313" key="2">
    <source>
        <dbReference type="EMBL" id="BAE52044.1"/>
    </source>
</evidence>
<accession>Q2W281</accession>
<reference evidence="2 3" key="1">
    <citation type="journal article" date="2005" name="DNA Res.">
        <title>Complete genome sequence of the facultative anaerobic magnetotactic bacterium Magnetospirillum sp. strain AMB-1.</title>
        <authorList>
            <person name="Matsunaga T."/>
            <person name="Okamura Y."/>
            <person name="Fukuda Y."/>
            <person name="Wahyudi A.T."/>
            <person name="Murase Y."/>
            <person name="Takeyama H."/>
        </authorList>
    </citation>
    <scope>NUCLEOTIDE SEQUENCE [LARGE SCALE GENOMIC DNA]</scope>
    <source>
        <strain evidence="3">ATCC 700264 / AMB-1</strain>
    </source>
</reference>
<gene>
    <name evidence="2" type="ordered locus">amb3240</name>
</gene>
<feature type="region of interest" description="Disordered" evidence="1">
    <location>
        <begin position="1"/>
        <end position="50"/>
    </location>
</feature>
<keyword evidence="3" id="KW-1185">Reference proteome</keyword>
<evidence type="ECO:0000313" key="3">
    <source>
        <dbReference type="Proteomes" id="UP000007058"/>
    </source>
</evidence>
<dbReference type="STRING" id="342108.amb3240"/>
<sequence>MTAPSRTARPWPVTNSREPKASRRPRARLNPRTMKAMPRARVKAPGPRGATTISRASAVVAAVAAAVGVAVMARARVKVPKPVKVARPLEPMEPKAKASRA</sequence>
<organism evidence="2 3">
    <name type="scientific">Paramagnetospirillum magneticum (strain ATCC 700264 / AMB-1)</name>
    <name type="common">Magnetospirillum magneticum</name>
    <dbReference type="NCBI Taxonomy" id="342108"/>
    <lineage>
        <taxon>Bacteria</taxon>
        <taxon>Pseudomonadati</taxon>
        <taxon>Pseudomonadota</taxon>
        <taxon>Alphaproteobacteria</taxon>
        <taxon>Rhodospirillales</taxon>
        <taxon>Magnetospirillaceae</taxon>
        <taxon>Paramagnetospirillum</taxon>
    </lineage>
</organism>
<dbReference type="AlphaFoldDB" id="Q2W281"/>
<dbReference type="KEGG" id="mag:amb3240"/>